<evidence type="ECO:0000256" key="1">
    <source>
        <dbReference type="ARBA" id="ARBA00004651"/>
    </source>
</evidence>
<organism evidence="9 10">
    <name type="scientific">Ranatra chinensis</name>
    <dbReference type="NCBI Taxonomy" id="642074"/>
    <lineage>
        <taxon>Eukaryota</taxon>
        <taxon>Metazoa</taxon>
        <taxon>Ecdysozoa</taxon>
        <taxon>Arthropoda</taxon>
        <taxon>Hexapoda</taxon>
        <taxon>Insecta</taxon>
        <taxon>Pterygota</taxon>
        <taxon>Neoptera</taxon>
        <taxon>Paraneoptera</taxon>
        <taxon>Hemiptera</taxon>
        <taxon>Heteroptera</taxon>
        <taxon>Panheteroptera</taxon>
        <taxon>Nepomorpha</taxon>
        <taxon>Nepidae</taxon>
        <taxon>Ranatrinae</taxon>
        <taxon>Ranatra</taxon>
    </lineage>
</organism>
<accession>A0ABD0YGF9</accession>
<comment type="caution">
    <text evidence="9">The sequence shown here is derived from an EMBL/GenBank/DDBJ whole genome shotgun (WGS) entry which is preliminary data.</text>
</comment>
<gene>
    <name evidence="9" type="ORF">AAG570_013147</name>
</gene>
<reference evidence="9 10" key="1">
    <citation type="submission" date="2024-07" db="EMBL/GenBank/DDBJ databases">
        <title>Chromosome-level genome assembly of the water stick insect Ranatra chinensis (Heteroptera: Nepidae).</title>
        <authorList>
            <person name="Liu X."/>
        </authorList>
    </citation>
    <scope>NUCLEOTIDE SEQUENCE [LARGE SCALE GENOMIC DNA]</scope>
    <source>
        <strain evidence="9">Cailab_2021Rc</strain>
        <tissue evidence="9">Muscle</tissue>
    </source>
</reference>
<dbReference type="Gene3D" id="3.40.190.10">
    <property type="entry name" value="Periplasmic binding protein-like II"/>
    <property type="match status" value="2"/>
</dbReference>
<dbReference type="PANTHER" id="PTHR42643">
    <property type="entry name" value="IONOTROPIC RECEPTOR 20A-RELATED"/>
    <property type="match status" value="1"/>
</dbReference>
<feature type="transmembrane region" description="Helical" evidence="8">
    <location>
        <begin position="130"/>
        <end position="152"/>
    </location>
</feature>
<evidence type="ECO:0000313" key="10">
    <source>
        <dbReference type="Proteomes" id="UP001558652"/>
    </source>
</evidence>
<keyword evidence="5 8" id="KW-0472">Membrane</keyword>
<dbReference type="GO" id="GO:0005886">
    <property type="term" value="C:plasma membrane"/>
    <property type="evidence" value="ECO:0007669"/>
    <property type="project" value="UniProtKB-SubCell"/>
</dbReference>
<sequence>MSHQEKYLLNSIEEGMHTVKKNQNSAVIGGRETFFYNIRRLGAHNFYLSDKLYTRYSAIAFQTGCPFVESFNKIIVALFEAGILSKISEEEYYILGQNLKNTDQEKLAAPPVVNTNNSTLQPINMKTLQGAFFILLIGLAIAGNTLTTNNYSHCRTNKYSRMRLLAILDELLYFITTGLAGKQY</sequence>
<dbReference type="InterPro" id="IPR052192">
    <property type="entry name" value="Insect_Ionotropic_Sensory_Rcpt"/>
</dbReference>
<protein>
    <submittedName>
        <fullName evidence="9">Uncharacterized protein</fullName>
    </submittedName>
</protein>
<dbReference type="EMBL" id="JBFDAA010000008">
    <property type="protein sequence ID" value="KAL1130209.1"/>
    <property type="molecule type" value="Genomic_DNA"/>
</dbReference>
<evidence type="ECO:0000256" key="6">
    <source>
        <dbReference type="ARBA" id="ARBA00023170"/>
    </source>
</evidence>
<proteinExistence type="predicted"/>
<comment type="subcellular location">
    <subcellularLocation>
        <location evidence="1">Cell membrane</location>
        <topology evidence="1">Multi-pass membrane protein</topology>
    </subcellularLocation>
</comment>
<evidence type="ECO:0000313" key="9">
    <source>
        <dbReference type="EMBL" id="KAL1130209.1"/>
    </source>
</evidence>
<keyword evidence="2" id="KW-1003">Cell membrane</keyword>
<keyword evidence="4 8" id="KW-1133">Transmembrane helix</keyword>
<evidence type="ECO:0000256" key="4">
    <source>
        <dbReference type="ARBA" id="ARBA00022989"/>
    </source>
</evidence>
<keyword evidence="6" id="KW-0675">Receptor</keyword>
<evidence type="ECO:0000256" key="2">
    <source>
        <dbReference type="ARBA" id="ARBA00022475"/>
    </source>
</evidence>
<keyword evidence="10" id="KW-1185">Reference proteome</keyword>
<keyword evidence="7" id="KW-0325">Glycoprotein</keyword>
<dbReference type="SUPFAM" id="SSF53850">
    <property type="entry name" value="Periplasmic binding protein-like II"/>
    <property type="match status" value="1"/>
</dbReference>
<dbReference type="Proteomes" id="UP001558652">
    <property type="component" value="Unassembled WGS sequence"/>
</dbReference>
<name>A0ABD0YGF9_9HEMI</name>
<keyword evidence="3 8" id="KW-0812">Transmembrane</keyword>
<evidence type="ECO:0000256" key="7">
    <source>
        <dbReference type="ARBA" id="ARBA00023180"/>
    </source>
</evidence>
<evidence type="ECO:0000256" key="8">
    <source>
        <dbReference type="SAM" id="Phobius"/>
    </source>
</evidence>
<dbReference type="AlphaFoldDB" id="A0ABD0YGF9"/>
<evidence type="ECO:0000256" key="3">
    <source>
        <dbReference type="ARBA" id="ARBA00022692"/>
    </source>
</evidence>
<evidence type="ECO:0000256" key="5">
    <source>
        <dbReference type="ARBA" id="ARBA00023136"/>
    </source>
</evidence>
<dbReference type="PANTHER" id="PTHR42643:SF30">
    <property type="entry name" value="IONOTROPIC RECEPTOR 40A-RELATED"/>
    <property type="match status" value="1"/>
</dbReference>